<name>A0A7W6TE69_9HYPH</name>
<dbReference type="PANTHER" id="PTHR37291:SF1">
    <property type="entry name" value="TYPE IV METHYL-DIRECTED RESTRICTION ENZYME ECOKMCRB SUBUNIT"/>
    <property type="match status" value="1"/>
</dbReference>
<dbReference type="InterPro" id="IPR011704">
    <property type="entry name" value="ATPase_dyneun-rel_AAA"/>
</dbReference>
<accession>A0A7W6TE69</accession>
<dbReference type="PANTHER" id="PTHR37291">
    <property type="entry name" value="5-METHYLCYTOSINE-SPECIFIC RESTRICTION ENZYME B"/>
    <property type="match status" value="1"/>
</dbReference>
<proteinExistence type="predicted"/>
<evidence type="ECO:0000313" key="3">
    <source>
        <dbReference type="EMBL" id="MBB4348589.1"/>
    </source>
</evidence>
<dbReference type="Proteomes" id="UP000524535">
    <property type="component" value="Unassembled WGS sequence"/>
</dbReference>
<dbReference type="RefSeq" id="WP_246435952.1">
    <property type="nucleotide sequence ID" value="NZ_JACIGW010000002.1"/>
</dbReference>
<dbReference type="Pfam" id="PF07728">
    <property type="entry name" value="AAA_5"/>
    <property type="match status" value="1"/>
</dbReference>
<dbReference type="Proteomes" id="UP000576087">
    <property type="component" value="Unassembled WGS sequence"/>
</dbReference>
<dbReference type="GO" id="GO:0016887">
    <property type="term" value="F:ATP hydrolysis activity"/>
    <property type="evidence" value="ECO:0007669"/>
    <property type="project" value="InterPro"/>
</dbReference>
<dbReference type="EMBL" id="JACIHM010000002">
    <property type="protein sequence ID" value="MBB4446516.1"/>
    <property type="molecule type" value="Genomic_DNA"/>
</dbReference>
<reference evidence="6 7" key="1">
    <citation type="submission" date="2020-08" db="EMBL/GenBank/DDBJ databases">
        <title>Genomic Encyclopedia of Type Strains, Phase IV (KMG-V): Genome sequencing to study the core and pangenomes of soil and plant-associated prokaryotes.</title>
        <authorList>
            <person name="Whitman W."/>
        </authorList>
    </citation>
    <scope>NUCLEOTIDE SEQUENCE [LARGE SCALE GENOMIC DNA]</scope>
    <source>
        <strain evidence="4 7">SEMIA 444</strain>
        <strain evidence="3 6">SEMIA 448</strain>
        <strain evidence="5 8">SEMIA 452</strain>
    </source>
</reference>
<gene>
    <name evidence="4" type="ORF">GGE31_002330</name>
    <name evidence="3" type="ORF">GGE33_002331</name>
    <name evidence="5" type="ORF">GGE35_002332</name>
</gene>
<feature type="region of interest" description="Disordered" evidence="1">
    <location>
        <begin position="300"/>
        <end position="342"/>
    </location>
</feature>
<keyword evidence="7" id="KW-1185">Reference proteome</keyword>
<evidence type="ECO:0000256" key="1">
    <source>
        <dbReference type="SAM" id="MobiDB-lite"/>
    </source>
</evidence>
<dbReference type="InterPro" id="IPR027417">
    <property type="entry name" value="P-loop_NTPase"/>
</dbReference>
<comment type="caution">
    <text evidence="4">The sequence shown here is derived from an EMBL/GenBank/DDBJ whole genome shotgun (WGS) entry which is preliminary data.</text>
</comment>
<keyword evidence="4" id="KW-0378">Hydrolase</keyword>
<feature type="domain" description="ATPase dynein-related AAA" evidence="2">
    <location>
        <begin position="518"/>
        <end position="617"/>
    </location>
</feature>
<evidence type="ECO:0000313" key="7">
    <source>
        <dbReference type="Proteomes" id="UP000524535"/>
    </source>
</evidence>
<sequence length="780" mass="87965">MAFFTEEHFSLLQQWNGTHMDSTSEDHQNAYAALKTAYDITGHWAEAVASRIGPGAYVKIRRRPTNQAGNFSSYNWAKIYPSPSSPTNLAYTVGIDAAQVFLVKIDTVGNPPQQQAYAAIRGNDDAASGIVSILAKADGLRMSMDQLVDWTLERIADFRPDYDEIVKQLALADMTDQQILSHFDGKPAFQEYRERWTVEESALFCRLARLTHDLGLDWWHISRGVQVRFGWKEPNAERANAVLGTVQGKTRRTISIRRTINGMETVRRRPLTAELLTELEDALSEASLVAEGILPPGRKLTGRWPDELEADRDTVSDEDKDESETDLNTRGPLNRIYYGPPGTGKTYTVSRLLKEDYEQRADVESDSEWRSQFVLEKMGTLSWWEAVAAAMYDLGGRASVTQLLGHPFVQAVSATKGRSKNVRETLHTTILTKMVSGIGDGTIRIFSRAGAGEFELSGDWEAVCVPLVDLVKQSRQKPGAGSIVRRHSFVTFHQSFGYEEFVEGLRPVLSDEDDGSVRYHIKNGVFKDICERARQAPEHRFAIVIDEINRGNISKIFGELITLIETDKREGMPNKVAVVLPYSGDLFTVPQNVDIIGTMNTADRSLALMDTALRRRFEFVSLPPETRKSEGYPLADTDIVTGEHAIDVARMLETINRRIELLYDRDHCIGHAYLTPLSLIGDQQERLATLGAIFQSKIIPLLEEYFFDDWRKIRLVLGDNQKSHARHQFVLELSQNEELVAELFGDTHEMDSLLSRPRYEIQKSAFTDVESYVGIYTTTR</sequence>
<dbReference type="Gene3D" id="3.40.50.300">
    <property type="entry name" value="P-loop containing nucleotide triphosphate hydrolases"/>
    <property type="match status" value="1"/>
</dbReference>
<protein>
    <submittedName>
        <fullName evidence="4">5-methylcytosine-specific restriction protein B</fullName>
        <ecNumber evidence="4">3.1.21.-</ecNumber>
    </submittedName>
</protein>
<dbReference type="GO" id="GO:0005524">
    <property type="term" value="F:ATP binding"/>
    <property type="evidence" value="ECO:0007669"/>
    <property type="project" value="InterPro"/>
</dbReference>
<dbReference type="AlphaFoldDB" id="A0A7W6TE69"/>
<dbReference type="InterPro" id="IPR052934">
    <property type="entry name" value="Methyl-DNA_Rec/Restrict_Enz"/>
</dbReference>
<evidence type="ECO:0000313" key="8">
    <source>
        <dbReference type="Proteomes" id="UP000576087"/>
    </source>
</evidence>
<dbReference type="SUPFAM" id="SSF52540">
    <property type="entry name" value="P-loop containing nucleoside triphosphate hydrolases"/>
    <property type="match status" value="1"/>
</dbReference>
<evidence type="ECO:0000259" key="2">
    <source>
        <dbReference type="Pfam" id="PF07728"/>
    </source>
</evidence>
<dbReference type="EC" id="3.1.21.-" evidence="4"/>
<evidence type="ECO:0000313" key="4">
    <source>
        <dbReference type="EMBL" id="MBB4411825.1"/>
    </source>
</evidence>
<organism evidence="4 7">
    <name type="scientific">Aliirhizobium cellulosilyticum</name>
    <dbReference type="NCBI Taxonomy" id="393664"/>
    <lineage>
        <taxon>Bacteria</taxon>
        <taxon>Pseudomonadati</taxon>
        <taxon>Pseudomonadota</taxon>
        <taxon>Alphaproteobacteria</taxon>
        <taxon>Hyphomicrobiales</taxon>
        <taxon>Rhizobiaceae</taxon>
        <taxon>Aliirhizobium</taxon>
    </lineage>
</organism>
<dbReference type="EMBL" id="JACIGY010000002">
    <property type="protein sequence ID" value="MBB4411825.1"/>
    <property type="molecule type" value="Genomic_DNA"/>
</dbReference>
<dbReference type="Proteomes" id="UP000520770">
    <property type="component" value="Unassembled WGS sequence"/>
</dbReference>
<evidence type="ECO:0000313" key="6">
    <source>
        <dbReference type="Proteomes" id="UP000520770"/>
    </source>
</evidence>
<evidence type="ECO:0000313" key="5">
    <source>
        <dbReference type="EMBL" id="MBB4446516.1"/>
    </source>
</evidence>
<dbReference type="EMBL" id="JACIGW010000002">
    <property type="protein sequence ID" value="MBB4348589.1"/>
    <property type="molecule type" value="Genomic_DNA"/>
</dbReference>